<protein>
    <submittedName>
        <fullName evidence="2">Phosphodiesterase</fullName>
    </submittedName>
</protein>
<dbReference type="Pfam" id="PF09423">
    <property type="entry name" value="PhoD"/>
    <property type="match status" value="1"/>
</dbReference>
<reference evidence="2" key="1">
    <citation type="submission" date="2019-02" db="EMBL/GenBank/DDBJ databases">
        <authorList>
            <consortium name="Genoscope - CEA"/>
            <person name="William W."/>
        </authorList>
    </citation>
    <scope>NUCLEOTIDE SEQUENCE [LARGE SCALE GENOMIC DNA]</scope>
    <source>
        <strain evidence="2">YSy11</strain>
    </source>
</reference>
<sequence>MTLMDPRANELATAKLYSATVIGHTSATTARIWARLYQPGKWTLVLSTAPFTGDLTRLNEQTIRGFLKASAIKPAFIGGHDFDYSSNLTHTFDVDGLEPFTRYYYALMCEDKSISRRTELGYSLDRYFRTQAESARELVFGFYSCHDPINADNSVGAWPHMLEQLCTHSADFVIGGGDQVYVDTNAKQDFPDIWVWLKDNKVELLQTYRKGRGYDKEGIYQYLLNLYRWFYRVYWQVAPLQAVYRQFPQYMMWDDHEIIDGWGSYTEKERLHRLSRLFKADDKKVDGMLIDLMWRAACRAYYEFEHSHNPPTPYDEQNPDNCQWDYSFSQGPAAFYVLDMRGQHDVEKDPKQDPFKILGRAQMDRFLQWLPDQAENPACKVLFVVSPVPMLHWVDALVNYADLGSIKDDLMDEWDHDSNWAERAVILNNVFAQLDKHGKLLVFLSGDVHCASVYQLTHNKYLKARVYQLTSSAISRKPAPAASLIGISSGGALKGCKGIVSERLFALTGHKNFSLLHVFEDASGTLQTEAQICWPGENAGETISKRIRFK</sequence>
<gene>
    <name evidence="2" type="ORF">PMYSY11_4075</name>
</gene>
<evidence type="ECO:0000259" key="1">
    <source>
        <dbReference type="Pfam" id="PF09423"/>
    </source>
</evidence>
<dbReference type="SUPFAM" id="SSF56300">
    <property type="entry name" value="Metallo-dependent phosphatases"/>
    <property type="match status" value="1"/>
</dbReference>
<dbReference type="AlphaFoldDB" id="A0A653E8J0"/>
<proteinExistence type="predicted"/>
<dbReference type="RefSeq" id="WP_150549311.1">
    <property type="nucleotide sequence ID" value="NZ_LR215729.2"/>
</dbReference>
<accession>A0A653E8J0</accession>
<dbReference type="PANTHER" id="PTHR37031">
    <property type="entry name" value="METALLOPHOSPHATASE BINDING DOMAIN PROTEIN"/>
    <property type="match status" value="1"/>
</dbReference>
<dbReference type="Gene3D" id="3.60.21.70">
    <property type="entry name" value="PhoD-like phosphatase"/>
    <property type="match status" value="1"/>
</dbReference>
<dbReference type="CDD" id="cd07389">
    <property type="entry name" value="MPP_PhoD"/>
    <property type="match status" value="1"/>
</dbReference>
<dbReference type="InterPro" id="IPR018946">
    <property type="entry name" value="PhoD-like_MPP"/>
</dbReference>
<dbReference type="PANTHER" id="PTHR37031:SF2">
    <property type="entry name" value="PHOD-LIKE PHOSPHATASE METALLOPHOSPHATASE DOMAIN-CONTAINING PROTEIN"/>
    <property type="match status" value="1"/>
</dbReference>
<evidence type="ECO:0000313" key="2">
    <source>
        <dbReference type="EMBL" id="VEV99119.1"/>
    </source>
</evidence>
<dbReference type="InterPro" id="IPR038607">
    <property type="entry name" value="PhoD-like_sf"/>
</dbReference>
<name>A0A653E8J0_9PSED</name>
<dbReference type="EMBL" id="LR215729">
    <property type="protein sequence ID" value="VEV99119.1"/>
    <property type="molecule type" value="Genomic_DNA"/>
</dbReference>
<feature type="domain" description="PhoD-like phosphatase metallophosphatase" evidence="1">
    <location>
        <begin position="140"/>
        <end position="459"/>
    </location>
</feature>
<dbReference type="InterPro" id="IPR029052">
    <property type="entry name" value="Metallo-depent_PP-like"/>
</dbReference>
<organism evidence="2">
    <name type="scientific">Pseudomonas marincola</name>
    <dbReference type="NCBI Taxonomy" id="437900"/>
    <lineage>
        <taxon>Bacteria</taxon>
        <taxon>Pseudomonadati</taxon>
        <taxon>Pseudomonadota</taxon>
        <taxon>Gammaproteobacteria</taxon>
        <taxon>Pseudomonadales</taxon>
        <taxon>Pseudomonadaceae</taxon>
        <taxon>Pseudomonas</taxon>
    </lineage>
</organism>